<feature type="domain" description="Glycosyl transferase family 1" evidence="1">
    <location>
        <begin position="202"/>
        <end position="360"/>
    </location>
</feature>
<sequence length="387" mass="42184">MKLVDVTEFYSQRGGGVRTHLTEKAAVAARRGHDHLVFAPGPRGAVDPGVRYVPGPSLPYDPTYHLLWRVGGLRRQLRAERPDVLEIHSPYVAAIAALGLRPGEFGVRTFVWHSDFIDTYLRGDLERRLATLLRARASRAADLVVEPLWAHVRRIAGACAMTVVGSRWQKHKLEQHGVARVEHIPFGIEPGRFAPERRSEARRQELLAGRPGPLVLAIGRFAVEKRWDVVVDAYARLAERHPGSVLAVFGDGPERHVFEDRLGARDDIRVLGFERDRDRLAVTLASGDLLLHGCPFETFGLGVAEAIASGLPVVVPDAGGAAEQAPAESAAPYPAGDVAACVAAAESLLAVDPAELRARAAGPARRVTSVVDHFDALFARYRDLLAR</sequence>
<keyword evidence="4" id="KW-1185">Reference proteome</keyword>
<dbReference type="InterPro" id="IPR028098">
    <property type="entry name" value="Glyco_trans_4-like_N"/>
</dbReference>
<evidence type="ECO:0000259" key="2">
    <source>
        <dbReference type="Pfam" id="PF13439"/>
    </source>
</evidence>
<name>A0ABS7THI0_9BACT</name>
<dbReference type="Proteomes" id="UP001139031">
    <property type="component" value="Unassembled WGS sequence"/>
</dbReference>
<dbReference type="EMBL" id="JAIRAU010000001">
    <property type="protein sequence ID" value="MBZ5707669.1"/>
    <property type="molecule type" value="Genomic_DNA"/>
</dbReference>
<evidence type="ECO:0000259" key="1">
    <source>
        <dbReference type="Pfam" id="PF00534"/>
    </source>
</evidence>
<dbReference type="Pfam" id="PF00534">
    <property type="entry name" value="Glycos_transf_1"/>
    <property type="match status" value="1"/>
</dbReference>
<dbReference type="PANTHER" id="PTHR45947:SF3">
    <property type="entry name" value="SULFOQUINOVOSYL TRANSFERASE SQD2"/>
    <property type="match status" value="1"/>
</dbReference>
<gene>
    <name evidence="3" type="ORF">K7C98_00260</name>
</gene>
<feature type="domain" description="Glycosyltransferase subfamily 4-like N-terminal" evidence="2">
    <location>
        <begin position="15"/>
        <end position="190"/>
    </location>
</feature>
<dbReference type="Gene3D" id="3.40.50.2000">
    <property type="entry name" value="Glycogen Phosphorylase B"/>
    <property type="match status" value="2"/>
</dbReference>
<keyword evidence="3" id="KW-0328">Glycosyltransferase</keyword>
<dbReference type="InterPro" id="IPR001296">
    <property type="entry name" value="Glyco_trans_1"/>
</dbReference>
<protein>
    <submittedName>
        <fullName evidence="3">Glycosyltransferase</fullName>
        <ecNumber evidence="3">2.4.-.-</ecNumber>
    </submittedName>
</protein>
<evidence type="ECO:0000313" key="3">
    <source>
        <dbReference type="EMBL" id="MBZ5707669.1"/>
    </source>
</evidence>
<dbReference type="EC" id="2.4.-.-" evidence="3"/>
<proteinExistence type="predicted"/>
<accession>A0ABS7THI0</accession>
<organism evidence="3 4">
    <name type="scientific">Nannocystis pusilla</name>
    <dbReference type="NCBI Taxonomy" id="889268"/>
    <lineage>
        <taxon>Bacteria</taxon>
        <taxon>Pseudomonadati</taxon>
        <taxon>Myxococcota</taxon>
        <taxon>Polyangia</taxon>
        <taxon>Nannocystales</taxon>
        <taxon>Nannocystaceae</taxon>
        <taxon>Nannocystis</taxon>
    </lineage>
</organism>
<evidence type="ECO:0000313" key="4">
    <source>
        <dbReference type="Proteomes" id="UP001139031"/>
    </source>
</evidence>
<reference evidence="3" key="1">
    <citation type="submission" date="2021-08" db="EMBL/GenBank/DDBJ databases">
        <authorList>
            <person name="Stevens D.C."/>
        </authorList>
    </citation>
    <scope>NUCLEOTIDE SEQUENCE</scope>
    <source>
        <strain evidence="3">DSM 53165</strain>
    </source>
</reference>
<dbReference type="Pfam" id="PF13439">
    <property type="entry name" value="Glyco_transf_4"/>
    <property type="match status" value="1"/>
</dbReference>
<comment type="caution">
    <text evidence="3">The sequence shown here is derived from an EMBL/GenBank/DDBJ whole genome shotgun (WGS) entry which is preliminary data.</text>
</comment>
<dbReference type="GO" id="GO:0016757">
    <property type="term" value="F:glycosyltransferase activity"/>
    <property type="evidence" value="ECO:0007669"/>
    <property type="project" value="UniProtKB-KW"/>
</dbReference>
<dbReference type="RefSeq" id="WP_224189432.1">
    <property type="nucleotide sequence ID" value="NZ_JAIRAU010000001.1"/>
</dbReference>
<dbReference type="InterPro" id="IPR050194">
    <property type="entry name" value="Glycosyltransferase_grp1"/>
</dbReference>
<dbReference type="PANTHER" id="PTHR45947">
    <property type="entry name" value="SULFOQUINOVOSYL TRANSFERASE SQD2"/>
    <property type="match status" value="1"/>
</dbReference>
<keyword evidence="3" id="KW-0808">Transferase</keyword>
<dbReference type="SUPFAM" id="SSF53756">
    <property type="entry name" value="UDP-Glycosyltransferase/glycogen phosphorylase"/>
    <property type="match status" value="1"/>
</dbReference>